<dbReference type="OrthoDB" id="3562647at2759"/>
<evidence type="ECO:0000313" key="3">
    <source>
        <dbReference type="Proteomes" id="UP000297280"/>
    </source>
</evidence>
<proteinExistence type="predicted"/>
<keyword evidence="3" id="KW-1185">Reference proteome</keyword>
<evidence type="ECO:0000313" key="2">
    <source>
        <dbReference type="EMBL" id="TGO85653.1"/>
    </source>
</evidence>
<organism evidence="2 3">
    <name type="scientific">Botrytis porri</name>
    <dbReference type="NCBI Taxonomy" id="87229"/>
    <lineage>
        <taxon>Eukaryota</taxon>
        <taxon>Fungi</taxon>
        <taxon>Dikarya</taxon>
        <taxon>Ascomycota</taxon>
        <taxon>Pezizomycotina</taxon>
        <taxon>Leotiomycetes</taxon>
        <taxon>Helotiales</taxon>
        <taxon>Sclerotiniaceae</taxon>
        <taxon>Botrytis</taxon>
    </lineage>
</organism>
<dbReference type="AlphaFoldDB" id="A0A4Z1KHS5"/>
<comment type="caution">
    <text evidence="2">The sequence shown here is derived from an EMBL/GenBank/DDBJ whole genome shotgun (WGS) entry which is preliminary data.</text>
</comment>
<dbReference type="EMBL" id="PQXO01000374">
    <property type="protein sequence ID" value="TGO85653.1"/>
    <property type="molecule type" value="Genomic_DNA"/>
</dbReference>
<feature type="compositionally biased region" description="Polar residues" evidence="1">
    <location>
        <begin position="99"/>
        <end position="110"/>
    </location>
</feature>
<accession>A0A4Z1KHS5</accession>
<name>A0A4Z1KHS5_9HELO</name>
<feature type="region of interest" description="Disordered" evidence="1">
    <location>
        <begin position="91"/>
        <end position="112"/>
    </location>
</feature>
<evidence type="ECO:0000256" key="1">
    <source>
        <dbReference type="SAM" id="MobiDB-lite"/>
    </source>
</evidence>
<reference evidence="2 3" key="1">
    <citation type="submission" date="2017-12" db="EMBL/GenBank/DDBJ databases">
        <title>Comparative genomics of Botrytis spp.</title>
        <authorList>
            <person name="Valero-Jimenez C.A."/>
            <person name="Tapia P."/>
            <person name="Veloso J."/>
            <person name="Silva-Moreno E."/>
            <person name="Staats M."/>
            <person name="Valdes J.H."/>
            <person name="Van Kan J.A.L."/>
        </authorList>
    </citation>
    <scope>NUCLEOTIDE SEQUENCE [LARGE SCALE GENOMIC DNA]</scope>
    <source>
        <strain evidence="2 3">MUCL3349</strain>
    </source>
</reference>
<dbReference type="Proteomes" id="UP000297280">
    <property type="component" value="Unassembled WGS sequence"/>
</dbReference>
<protein>
    <submittedName>
        <fullName evidence="2">Uncharacterized protein</fullName>
    </submittedName>
</protein>
<sequence>MDFNQGEITVSLRAAHLWLNHMENSKDSDEFRDKFLNTPREGHSVRDFNLVAEGSALRREQNSSLLVESLNNRRFQGNELRRKISHSDSIDSIRLPGNGTRSNSDDNPSEGQRLLADYNMDIARVYLVTMQRLLYSGSDLDLLVEIDHYLANTNGLSFLGS</sequence>
<gene>
    <name evidence="2" type="ORF">BPOR_0375g00020</name>
</gene>